<proteinExistence type="predicted"/>
<dbReference type="Proteomes" id="UP001430356">
    <property type="component" value="Unassembled WGS sequence"/>
</dbReference>
<feature type="region of interest" description="Disordered" evidence="1">
    <location>
        <begin position="81"/>
        <end position="131"/>
    </location>
</feature>
<dbReference type="AlphaFoldDB" id="A0AAW0EWN9"/>
<evidence type="ECO:0000313" key="2">
    <source>
        <dbReference type="EMBL" id="KAK7197502.1"/>
    </source>
</evidence>
<gene>
    <name evidence="2" type="ORF">NESM_000699900</name>
</gene>
<organism evidence="2 3">
    <name type="scientific">Novymonas esmeraldas</name>
    <dbReference type="NCBI Taxonomy" id="1808958"/>
    <lineage>
        <taxon>Eukaryota</taxon>
        <taxon>Discoba</taxon>
        <taxon>Euglenozoa</taxon>
        <taxon>Kinetoplastea</taxon>
        <taxon>Metakinetoplastina</taxon>
        <taxon>Trypanosomatida</taxon>
        <taxon>Trypanosomatidae</taxon>
        <taxon>Novymonas</taxon>
    </lineage>
</organism>
<dbReference type="EMBL" id="JAECZO010000108">
    <property type="protein sequence ID" value="KAK7197502.1"/>
    <property type="molecule type" value="Genomic_DNA"/>
</dbReference>
<evidence type="ECO:0000256" key="1">
    <source>
        <dbReference type="SAM" id="MobiDB-lite"/>
    </source>
</evidence>
<protein>
    <submittedName>
        <fullName evidence="2">Uncharacterized protein</fullName>
    </submittedName>
</protein>
<sequence>MASLTVDELEEKLATLHDYLSTPYRSRAAAILQQRRRREASDAASHACAANSPVSALKQEKEGGDEEGDDVVCQRACGTAPVLSSSSSDAARTPLAAAARGQRSASSATGVPSQPGTPLVSRDESSPRTRRRVERLEWQVAMMVDALEEERARLAEVDVHVVRPLLWIAEASLRRQVELETTLAQLSRSSVPSEGRAGDA</sequence>
<comment type="caution">
    <text evidence="2">The sequence shown here is derived from an EMBL/GenBank/DDBJ whole genome shotgun (WGS) entry which is preliminary data.</text>
</comment>
<feature type="region of interest" description="Disordered" evidence="1">
    <location>
        <begin position="35"/>
        <end position="69"/>
    </location>
</feature>
<evidence type="ECO:0000313" key="3">
    <source>
        <dbReference type="Proteomes" id="UP001430356"/>
    </source>
</evidence>
<feature type="compositionally biased region" description="Low complexity" evidence="1">
    <location>
        <begin position="42"/>
        <end position="52"/>
    </location>
</feature>
<name>A0AAW0EWN9_9TRYP</name>
<accession>A0AAW0EWN9</accession>
<keyword evidence="3" id="KW-1185">Reference proteome</keyword>
<reference evidence="2 3" key="1">
    <citation type="journal article" date="2021" name="MBio">
        <title>A New Model Trypanosomatid, Novymonas esmeraldas: Genomic Perception of Its 'Candidatus Pandoraea novymonadis' Endosymbiont.</title>
        <authorList>
            <person name="Zakharova A."/>
            <person name="Saura A."/>
            <person name="Butenko A."/>
            <person name="Podesvova L."/>
            <person name="Warmusova S."/>
            <person name="Kostygov A.Y."/>
            <person name="Nenarokova A."/>
            <person name="Lukes J."/>
            <person name="Opperdoes F.R."/>
            <person name="Yurchenko V."/>
        </authorList>
    </citation>
    <scope>NUCLEOTIDE SEQUENCE [LARGE SCALE GENOMIC DNA]</scope>
    <source>
        <strain evidence="2 3">E262AT.01</strain>
    </source>
</reference>
<feature type="compositionally biased region" description="Low complexity" evidence="1">
    <location>
        <begin position="90"/>
        <end position="108"/>
    </location>
</feature>